<accession>A0A5C3QSM4</accession>
<dbReference type="OrthoDB" id="3256662at2759"/>
<dbReference type="Proteomes" id="UP000305067">
    <property type="component" value="Unassembled WGS sequence"/>
</dbReference>
<sequence length="552" mass="62540">MMADEKIIRLPVEVLDRVLSHTRHLPPDDLASELHYRRELWFPLSVVCKHFRHRTLPALFSGILVERAPASQDRTHSYSVDLTSSSVVEFCRAIIAGDAAARRLAALVRVFTIRTTSDRSECYNAWPLSKQTDYLQAVSYMPNVYALRIRGGIVNIVGCLLDVPNVLQLPKLSTLSIVQGGLAAPRTITSRLFNLHHIQRCSSNMTRLELTPSNIHSSLDDPGAGDQVIDTLASCSNLRSICVVGAVAAAVISKSLKTMSCRKLDTVEILLNYADYPHFIAFLNSASQITTLRLHNVNYPPPTTDNESILAFEQLSPTALPRLTTVQCQIYFCKFLLPGRPVRDVAWNRGQSGSLIEENTYIGNAISTSESEFACLAQTVGPVHTLRLDTKVYLRLKGQPGLLPDSLQISMLVLIRFSRFSTRELPWETILDNLGCDRLPGLTRLRVEWFCEDCWDLWFQHRVISETITRVFPRVTRVQLSPWIDWRREITESCNDWFPVLYAEEEHGNGAWPVQRFRRLLQNMEVRKRATDYAGFFESFGVEGNHLRLEGD</sequence>
<gene>
    <name evidence="1" type="ORF">BDV98DRAFT_567975</name>
</gene>
<dbReference type="EMBL" id="ML178825">
    <property type="protein sequence ID" value="TFL01364.1"/>
    <property type="molecule type" value="Genomic_DNA"/>
</dbReference>
<evidence type="ECO:0000313" key="1">
    <source>
        <dbReference type="EMBL" id="TFL01364.1"/>
    </source>
</evidence>
<feature type="non-terminal residue" evidence="1">
    <location>
        <position position="552"/>
    </location>
</feature>
<name>A0A5C3QSM4_9AGAR</name>
<reference evidence="1 2" key="1">
    <citation type="journal article" date="2019" name="Nat. Ecol. Evol.">
        <title>Megaphylogeny resolves global patterns of mushroom evolution.</title>
        <authorList>
            <person name="Varga T."/>
            <person name="Krizsan K."/>
            <person name="Foldi C."/>
            <person name="Dima B."/>
            <person name="Sanchez-Garcia M."/>
            <person name="Sanchez-Ramirez S."/>
            <person name="Szollosi G.J."/>
            <person name="Szarkandi J.G."/>
            <person name="Papp V."/>
            <person name="Albert L."/>
            <person name="Andreopoulos W."/>
            <person name="Angelini C."/>
            <person name="Antonin V."/>
            <person name="Barry K.W."/>
            <person name="Bougher N.L."/>
            <person name="Buchanan P."/>
            <person name="Buyck B."/>
            <person name="Bense V."/>
            <person name="Catcheside P."/>
            <person name="Chovatia M."/>
            <person name="Cooper J."/>
            <person name="Damon W."/>
            <person name="Desjardin D."/>
            <person name="Finy P."/>
            <person name="Geml J."/>
            <person name="Haridas S."/>
            <person name="Hughes K."/>
            <person name="Justo A."/>
            <person name="Karasinski D."/>
            <person name="Kautmanova I."/>
            <person name="Kiss B."/>
            <person name="Kocsube S."/>
            <person name="Kotiranta H."/>
            <person name="LaButti K.M."/>
            <person name="Lechner B.E."/>
            <person name="Liimatainen K."/>
            <person name="Lipzen A."/>
            <person name="Lukacs Z."/>
            <person name="Mihaltcheva S."/>
            <person name="Morgado L.N."/>
            <person name="Niskanen T."/>
            <person name="Noordeloos M.E."/>
            <person name="Ohm R.A."/>
            <person name="Ortiz-Santana B."/>
            <person name="Ovrebo C."/>
            <person name="Racz N."/>
            <person name="Riley R."/>
            <person name="Savchenko A."/>
            <person name="Shiryaev A."/>
            <person name="Soop K."/>
            <person name="Spirin V."/>
            <person name="Szebenyi C."/>
            <person name="Tomsovsky M."/>
            <person name="Tulloss R.E."/>
            <person name="Uehling J."/>
            <person name="Grigoriev I.V."/>
            <person name="Vagvolgyi C."/>
            <person name="Papp T."/>
            <person name="Martin F.M."/>
            <person name="Miettinen O."/>
            <person name="Hibbett D.S."/>
            <person name="Nagy L.G."/>
        </authorList>
    </citation>
    <scope>NUCLEOTIDE SEQUENCE [LARGE SCALE GENOMIC DNA]</scope>
    <source>
        <strain evidence="1 2">CBS 309.79</strain>
    </source>
</reference>
<organism evidence="1 2">
    <name type="scientific">Pterulicium gracile</name>
    <dbReference type="NCBI Taxonomy" id="1884261"/>
    <lineage>
        <taxon>Eukaryota</taxon>
        <taxon>Fungi</taxon>
        <taxon>Dikarya</taxon>
        <taxon>Basidiomycota</taxon>
        <taxon>Agaricomycotina</taxon>
        <taxon>Agaricomycetes</taxon>
        <taxon>Agaricomycetidae</taxon>
        <taxon>Agaricales</taxon>
        <taxon>Pleurotineae</taxon>
        <taxon>Pterulaceae</taxon>
        <taxon>Pterulicium</taxon>
    </lineage>
</organism>
<proteinExistence type="predicted"/>
<dbReference type="AlphaFoldDB" id="A0A5C3QSM4"/>
<evidence type="ECO:0008006" key="3">
    <source>
        <dbReference type="Google" id="ProtNLM"/>
    </source>
</evidence>
<keyword evidence="2" id="KW-1185">Reference proteome</keyword>
<protein>
    <recommendedName>
        <fullName evidence="3">F-box domain-containing protein</fullName>
    </recommendedName>
</protein>
<evidence type="ECO:0000313" key="2">
    <source>
        <dbReference type="Proteomes" id="UP000305067"/>
    </source>
</evidence>